<dbReference type="EMBL" id="CM037162">
    <property type="protein sequence ID" value="KAH7863975.1"/>
    <property type="molecule type" value="Genomic_DNA"/>
</dbReference>
<gene>
    <name evidence="1" type="ORF">Vadar_024232</name>
</gene>
<name>A0ACB7ZDQ1_9ERIC</name>
<dbReference type="Proteomes" id="UP000828048">
    <property type="component" value="Chromosome 12"/>
</dbReference>
<proteinExistence type="predicted"/>
<protein>
    <submittedName>
        <fullName evidence="1">Uncharacterized protein</fullName>
    </submittedName>
</protein>
<accession>A0ACB7ZDQ1</accession>
<keyword evidence="2" id="KW-1185">Reference proteome</keyword>
<comment type="caution">
    <text evidence="1">The sequence shown here is derived from an EMBL/GenBank/DDBJ whole genome shotgun (WGS) entry which is preliminary data.</text>
</comment>
<organism evidence="1 2">
    <name type="scientific">Vaccinium darrowii</name>
    <dbReference type="NCBI Taxonomy" id="229202"/>
    <lineage>
        <taxon>Eukaryota</taxon>
        <taxon>Viridiplantae</taxon>
        <taxon>Streptophyta</taxon>
        <taxon>Embryophyta</taxon>
        <taxon>Tracheophyta</taxon>
        <taxon>Spermatophyta</taxon>
        <taxon>Magnoliopsida</taxon>
        <taxon>eudicotyledons</taxon>
        <taxon>Gunneridae</taxon>
        <taxon>Pentapetalae</taxon>
        <taxon>asterids</taxon>
        <taxon>Ericales</taxon>
        <taxon>Ericaceae</taxon>
        <taxon>Vaccinioideae</taxon>
        <taxon>Vaccinieae</taxon>
        <taxon>Vaccinium</taxon>
    </lineage>
</organism>
<sequence>MSSSTTPGGSSNRPTGGKHPIYRGIRCRSGKWVSEIREPRKTRRIWLGTYPTPEMAAAAYDVAALALKGSDAVLNFPDHVEVYPVANSSSPQDIRAAAAAAAELMKAESGQTATTTVEARQQGGDEGSVTNEGGVAPASGEEFIDEEELFDMPNLLVDMAGGMLVSPPRITSPPSDEDSPGNSDGDSLWSYMFNQGH</sequence>
<evidence type="ECO:0000313" key="2">
    <source>
        <dbReference type="Proteomes" id="UP000828048"/>
    </source>
</evidence>
<reference evidence="1 2" key="1">
    <citation type="journal article" date="2021" name="Hortic Res">
        <title>High-quality reference genome and annotation aids understanding of berry development for evergreen blueberry (Vaccinium darrowii).</title>
        <authorList>
            <person name="Yu J."/>
            <person name="Hulse-Kemp A.M."/>
            <person name="Babiker E."/>
            <person name="Staton M."/>
        </authorList>
    </citation>
    <scope>NUCLEOTIDE SEQUENCE [LARGE SCALE GENOMIC DNA]</scope>
    <source>
        <strain evidence="2">cv. NJ 8807/NJ 8810</strain>
        <tissue evidence="1">Young leaf</tissue>
    </source>
</reference>
<evidence type="ECO:0000313" key="1">
    <source>
        <dbReference type="EMBL" id="KAH7863975.1"/>
    </source>
</evidence>